<reference evidence="2" key="1">
    <citation type="submission" date="2020-10" db="EMBL/GenBank/DDBJ databases">
        <authorList>
            <person name="Kikuchi T."/>
        </authorList>
    </citation>
    <scope>NUCLEOTIDE SEQUENCE</scope>
    <source>
        <strain evidence="2">NKZ352</strain>
    </source>
</reference>
<sequence>MHTTERIFIANFLIIVTSIAGLCLTSSVFDFIVSSRLYYTVPDHKVLLNPQLSYWLYGKLGGLPFSCHFCSSL</sequence>
<keyword evidence="1" id="KW-0472">Membrane</keyword>
<name>A0A8S1H3A9_9PELO</name>
<gene>
    <name evidence="2" type="ORF">CAUJ_LOCUS5850</name>
</gene>
<dbReference type="Proteomes" id="UP000835052">
    <property type="component" value="Unassembled WGS sequence"/>
</dbReference>
<keyword evidence="3" id="KW-1185">Reference proteome</keyword>
<proteinExistence type="predicted"/>
<protein>
    <submittedName>
        <fullName evidence="2">Uncharacterized protein</fullName>
    </submittedName>
</protein>
<evidence type="ECO:0000313" key="2">
    <source>
        <dbReference type="EMBL" id="CAD6189931.1"/>
    </source>
</evidence>
<keyword evidence="1" id="KW-1133">Transmembrane helix</keyword>
<dbReference type="OrthoDB" id="5867138at2759"/>
<dbReference type="AlphaFoldDB" id="A0A8S1H3A9"/>
<evidence type="ECO:0000313" key="3">
    <source>
        <dbReference type="Proteomes" id="UP000835052"/>
    </source>
</evidence>
<accession>A0A8S1H3A9</accession>
<comment type="caution">
    <text evidence="2">The sequence shown here is derived from an EMBL/GenBank/DDBJ whole genome shotgun (WGS) entry which is preliminary data.</text>
</comment>
<evidence type="ECO:0000256" key="1">
    <source>
        <dbReference type="SAM" id="Phobius"/>
    </source>
</evidence>
<keyword evidence="1" id="KW-0812">Transmembrane</keyword>
<feature type="transmembrane region" description="Helical" evidence="1">
    <location>
        <begin position="7"/>
        <end position="29"/>
    </location>
</feature>
<dbReference type="EMBL" id="CAJGYM010000013">
    <property type="protein sequence ID" value="CAD6189931.1"/>
    <property type="molecule type" value="Genomic_DNA"/>
</dbReference>
<organism evidence="2 3">
    <name type="scientific">Caenorhabditis auriculariae</name>
    <dbReference type="NCBI Taxonomy" id="2777116"/>
    <lineage>
        <taxon>Eukaryota</taxon>
        <taxon>Metazoa</taxon>
        <taxon>Ecdysozoa</taxon>
        <taxon>Nematoda</taxon>
        <taxon>Chromadorea</taxon>
        <taxon>Rhabditida</taxon>
        <taxon>Rhabditina</taxon>
        <taxon>Rhabditomorpha</taxon>
        <taxon>Rhabditoidea</taxon>
        <taxon>Rhabditidae</taxon>
        <taxon>Peloderinae</taxon>
        <taxon>Caenorhabditis</taxon>
    </lineage>
</organism>